<dbReference type="Gene3D" id="1.20.5.1930">
    <property type="match status" value="1"/>
</dbReference>
<proteinExistence type="predicted"/>
<dbReference type="CDD" id="cd16917">
    <property type="entry name" value="HATPase_UhpB-NarQ-NarX-like"/>
    <property type="match status" value="1"/>
</dbReference>
<dbReference type="GO" id="GO:0046983">
    <property type="term" value="F:protein dimerization activity"/>
    <property type="evidence" value="ECO:0007669"/>
    <property type="project" value="InterPro"/>
</dbReference>
<evidence type="ECO:0000259" key="4">
    <source>
        <dbReference type="Pfam" id="PF02518"/>
    </source>
</evidence>
<keyword evidence="3" id="KW-0902">Two-component regulatory system</keyword>
<evidence type="ECO:0000259" key="5">
    <source>
        <dbReference type="Pfam" id="PF07730"/>
    </source>
</evidence>
<dbReference type="STRING" id="1027371.GOALK_056_00760"/>
<dbReference type="RefSeq" id="WP_006358775.1">
    <property type="nucleotide sequence ID" value="NZ_BACI01000056.1"/>
</dbReference>
<evidence type="ECO:0000256" key="1">
    <source>
        <dbReference type="ARBA" id="ARBA00022679"/>
    </source>
</evidence>
<dbReference type="eggNOG" id="COG4585">
    <property type="taxonomic scope" value="Bacteria"/>
</dbReference>
<accession>F9VVL4</accession>
<keyword evidence="2 7" id="KW-0418">Kinase</keyword>
<sequence>MCYNVKSIEDVRSLVVASRGLSVLTDPTSLAAKACRRMHELTGVDLSMIALVHDDVNLEIISWVGTEENLSDTVIPRNDGGMGWRCLDREMPVTTGDCAELATTDTVAAAARRAGMQGFAAVPIMLDDHFLGVMYAGISDTRVSPRVTLLLSEFAASLAPLLVNAQRAQLAGEQAVEVERQRIAQDLHDTAGQLLFKISMSARELRQSAHEHEDVIDLSRTIETDAAEASSYLRAAMGRLLPVATALPVTMRRDAAIFGSRTGIATELAVFGTPVAGSPARETVLLAAMREALHNVAKHAGADAVFVSLTYRPNGIGLVVVDDGKGLPPGFELHPIPGRSAGLGLSGLSQKVAGVAGTLDIADNDDGGATVRVFIPWGTR</sequence>
<evidence type="ECO:0000313" key="8">
    <source>
        <dbReference type="Proteomes" id="UP000003558"/>
    </source>
</evidence>
<dbReference type="SUPFAM" id="SSF55874">
    <property type="entry name" value="ATPase domain of HSP90 chaperone/DNA topoisomerase II/histidine kinase"/>
    <property type="match status" value="1"/>
</dbReference>
<dbReference type="Proteomes" id="UP000003558">
    <property type="component" value="Unassembled WGS sequence"/>
</dbReference>
<feature type="domain" description="Histidine kinase/HSP90-like ATPase" evidence="4">
    <location>
        <begin position="285"/>
        <end position="376"/>
    </location>
</feature>
<keyword evidence="1" id="KW-0808">Transferase</keyword>
<dbReference type="Pfam" id="PF07730">
    <property type="entry name" value="HisKA_3"/>
    <property type="match status" value="1"/>
</dbReference>
<dbReference type="GO" id="GO:0000155">
    <property type="term" value="F:phosphorelay sensor kinase activity"/>
    <property type="evidence" value="ECO:0007669"/>
    <property type="project" value="InterPro"/>
</dbReference>
<gene>
    <name evidence="7" type="ORF">GOALK_056_00760</name>
</gene>
<dbReference type="EMBL" id="BACI01000056">
    <property type="protein sequence ID" value="GAA12643.1"/>
    <property type="molecule type" value="Genomic_DNA"/>
</dbReference>
<dbReference type="InterPro" id="IPR029016">
    <property type="entry name" value="GAF-like_dom_sf"/>
</dbReference>
<reference evidence="7 8" key="1">
    <citation type="submission" date="2011-05" db="EMBL/GenBank/DDBJ databases">
        <title>Whole genome shotgun sequence of Gordonia alkanivorans NBRC 16433.</title>
        <authorList>
            <person name="Hosoyama A."/>
            <person name="Nakamura S."/>
            <person name="Takarada H."/>
            <person name="Tsuchikane K."/>
            <person name="Yamazaki S."/>
            <person name="Fujita N."/>
        </authorList>
    </citation>
    <scope>NUCLEOTIDE SEQUENCE [LARGE SCALE GENOMIC DNA]</scope>
    <source>
        <strain evidence="7 8">NBRC 16433</strain>
    </source>
</reference>
<feature type="domain" description="Signal transduction histidine kinase subgroup 3 dimerisation and phosphoacceptor" evidence="5">
    <location>
        <begin position="179"/>
        <end position="243"/>
    </location>
</feature>
<dbReference type="Gene3D" id="3.30.450.40">
    <property type="match status" value="1"/>
</dbReference>
<dbReference type="InterPro" id="IPR003594">
    <property type="entry name" value="HATPase_dom"/>
</dbReference>
<dbReference type="PANTHER" id="PTHR24421">
    <property type="entry name" value="NITRATE/NITRITE SENSOR PROTEIN NARX-RELATED"/>
    <property type="match status" value="1"/>
</dbReference>
<dbReference type="Pfam" id="PF13185">
    <property type="entry name" value="GAF_2"/>
    <property type="match status" value="1"/>
</dbReference>
<comment type="caution">
    <text evidence="7">The sequence shown here is derived from an EMBL/GenBank/DDBJ whole genome shotgun (WGS) entry which is preliminary data.</text>
</comment>
<dbReference type="InterPro" id="IPR003018">
    <property type="entry name" value="GAF"/>
</dbReference>
<feature type="domain" description="GAF" evidence="6">
    <location>
        <begin position="26"/>
        <end position="159"/>
    </location>
</feature>
<name>F9VVL4_9ACTN</name>
<dbReference type="InterPro" id="IPR050482">
    <property type="entry name" value="Sensor_HK_TwoCompSys"/>
</dbReference>
<organism evidence="7 8">
    <name type="scientific">Gordonia alkanivorans NBRC 16433</name>
    <dbReference type="NCBI Taxonomy" id="1027371"/>
    <lineage>
        <taxon>Bacteria</taxon>
        <taxon>Bacillati</taxon>
        <taxon>Actinomycetota</taxon>
        <taxon>Actinomycetes</taxon>
        <taxon>Mycobacteriales</taxon>
        <taxon>Gordoniaceae</taxon>
        <taxon>Gordonia</taxon>
    </lineage>
</organism>
<evidence type="ECO:0000256" key="3">
    <source>
        <dbReference type="ARBA" id="ARBA00023012"/>
    </source>
</evidence>
<dbReference type="Pfam" id="PF02518">
    <property type="entry name" value="HATPase_c"/>
    <property type="match status" value="1"/>
</dbReference>
<evidence type="ECO:0000259" key="6">
    <source>
        <dbReference type="Pfam" id="PF13185"/>
    </source>
</evidence>
<dbReference type="Gene3D" id="3.30.565.10">
    <property type="entry name" value="Histidine kinase-like ATPase, C-terminal domain"/>
    <property type="match status" value="1"/>
</dbReference>
<dbReference type="GO" id="GO:0016020">
    <property type="term" value="C:membrane"/>
    <property type="evidence" value="ECO:0007669"/>
    <property type="project" value="InterPro"/>
</dbReference>
<dbReference type="InterPro" id="IPR036890">
    <property type="entry name" value="HATPase_C_sf"/>
</dbReference>
<evidence type="ECO:0000256" key="2">
    <source>
        <dbReference type="ARBA" id="ARBA00022777"/>
    </source>
</evidence>
<protein>
    <submittedName>
        <fullName evidence="7">Putative two-component histidine kinase</fullName>
    </submittedName>
</protein>
<dbReference type="SUPFAM" id="SSF55781">
    <property type="entry name" value="GAF domain-like"/>
    <property type="match status" value="1"/>
</dbReference>
<evidence type="ECO:0000313" key="7">
    <source>
        <dbReference type="EMBL" id="GAA12643.1"/>
    </source>
</evidence>
<dbReference type="InterPro" id="IPR011712">
    <property type="entry name" value="Sig_transdc_His_kin_sub3_dim/P"/>
</dbReference>
<dbReference type="AlphaFoldDB" id="F9VVL4"/>